<feature type="region of interest" description="Disordered" evidence="1">
    <location>
        <begin position="1"/>
        <end position="176"/>
    </location>
</feature>
<feature type="compositionally biased region" description="Low complexity" evidence="1">
    <location>
        <begin position="203"/>
        <end position="216"/>
    </location>
</feature>
<accession>A0A9W8JMU1</accession>
<gene>
    <name evidence="2" type="ORF">NLJ89_g10942</name>
</gene>
<dbReference type="Proteomes" id="UP001148786">
    <property type="component" value="Unassembled WGS sequence"/>
</dbReference>
<feature type="compositionally biased region" description="Polar residues" evidence="1">
    <location>
        <begin position="31"/>
        <end position="47"/>
    </location>
</feature>
<reference evidence="2" key="1">
    <citation type="submission" date="2022-07" db="EMBL/GenBank/DDBJ databases">
        <title>Genome Sequence of Agrocybe chaxingu.</title>
        <authorList>
            <person name="Buettner E."/>
        </authorList>
    </citation>
    <scope>NUCLEOTIDE SEQUENCE</scope>
    <source>
        <strain evidence="2">MP-N11</strain>
    </source>
</reference>
<organism evidence="2 3">
    <name type="scientific">Agrocybe chaxingu</name>
    <dbReference type="NCBI Taxonomy" id="84603"/>
    <lineage>
        <taxon>Eukaryota</taxon>
        <taxon>Fungi</taxon>
        <taxon>Dikarya</taxon>
        <taxon>Basidiomycota</taxon>
        <taxon>Agaricomycotina</taxon>
        <taxon>Agaricomycetes</taxon>
        <taxon>Agaricomycetidae</taxon>
        <taxon>Agaricales</taxon>
        <taxon>Agaricineae</taxon>
        <taxon>Strophariaceae</taxon>
        <taxon>Agrocybe</taxon>
    </lineage>
</organism>
<feature type="compositionally biased region" description="Basic and acidic residues" evidence="1">
    <location>
        <begin position="136"/>
        <end position="158"/>
    </location>
</feature>
<feature type="compositionally biased region" description="Low complexity" evidence="1">
    <location>
        <begin position="88"/>
        <end position="99"/>
    </location>
</feature>
<sequence>MRRLEESARREAARRRGVGVSEGMGGWKESTFAQPPTQGQVQKQASRNPFRKRPSLPVSLPSFTSASTSRDPPHPTPVEFAVPYPHPSLGGSSSSQTSSENNDRRAPPSESLTCRDENRSWSRVRPRASFSCSSRDALENHDGSGDEGGRGDPARNDVDVNQVGSAGDKVLKPISAVQVPVLSADLRKEALKKEKELEKSLKRASSTSSLASSGGSARKKARTKTKENVGMKPFDWKGWSKTGS</sequence>
<feature type="compositionally biased region" description="Basic and acidic residues" evidence="1">
    <location>
        <begin position="101"/>
        <end position="120"/>
    </location>
</feature>
<evidence type="ECO:0000313" key="3">
    <source>
        <dbReference type="Proteomes" id="UP001148786"/>
    </source>
</evidence>
<proteinExistence type="predicted"/>
<evidence type="ECO:0000256" key="1">
    <source>
        <dbReference type="SAM" id="MobiDB-lite"/>
    </source>
</evidence>
<dbReference type="AlphaFoldDB" id="A0A9W8JMU1"/>
<keyword evidence="3" id="KW-1185">Reference proteome</keyword>
<dbReference type="EMBL" id="JANKHO010002224">
    <property type="protein sequence ID" value="KAJ3493769.1"/>
    <property type="molecule type" value="Genomic_DNA"/>
</dbReference>
<evidence type="ECO:0000313" key="2">
    <source>
        <dbReference type="EMBL" id="KAJ3493769.1"/>
    </source>
</evidence>
<protein>
    <submittedName>
        <fullName evidence="2">Uncharacterized protein</fullName>
    </submittedName>
</protein>
<feature type="compositionally biased region" description="Polar residues" evidence="1">
    <location>
        <begin position="61"/>
        <end position="70"/>
    </location>
</feature>
<comment type="caution">
    <text evidence="2">The sequence shown here is derived from an EMBL/GenBank/DDBJ whole genome shotgun (WGS) entry which is preliminary data.</text>
</comment>
<feature type="region of interest" description="Disordered" evidence="1">
    <location>
        <begin position="194"/>
        <end position="244"/>
    </location>
</feature>
<name>A0A9W8JMU1_9AGAR</name>
<feature type="compositionally biased region" description="Basic and acidic residues" evidence="1">
    <location>
        <begin position="1"/>
        <end position="11"/>
    </location>
</feature>